<name>A0A1V9YNY1_ACHHY</name>
<dbReference type="PANTHER" id="PTHR40412:SF1">
    <property type="entry name" value="SF-ASSEMBLIN"/>
    <property type="match status" value="1"/>
</dbReference>
<evidence type="ECO:0000256" key="6">
    <source>
        <dbReference type="ARBA" id="ARBA00023212"/>
    </source>
</evidence>
<feature type="region of interest" description="Disordered" evidence="8">
    <location>
        <begin position="66"/>
        <end position="96"/>
    </location>
</feature>
<evidence type="ECO:0000256" key="1">
    <source>
        <dbReference type="ARBA" id="ARBA00004245"/>
    </source>
</evidence>
<feature type="coiled-coil region" evidence="7">
    <location>
        <begin position="130"/>
        <end position="157"/>
    </location>
</feature>
<comment type="subcellular location">
    <subcellularLocation>
        <location evidence="1">Cytoplasm</location>
        <location evidence="1">Cytoskeleton</location>
    </subcellularLocation>
</comment>
<gene>
    <name evidence="9" type="ORF">ACHHYP_08795</name>
</gene>
<keyword evidence="3" id="KW-0963">Cytoplasm</keyword>
<evidence type="ECO:0000313" key="10">
    <source>
        <dbReference type="Proteomes" id="UP000243579"/>
    </source>
</evidence>
<evidence type="ECO:0000313" key="9">
    <source>
        <dbReference type="EMBL" id="OQR87478.1"/>
    </source>
</evidence>
<protein>
    <submittedName>
        <fullName evidence="9">SF-assemblin</fullName>
    </submittedName>
</protein>
<keyword evidence="5 7" id="KW-0175">Coiled coil</keyword>
<evidence type="ECO:0000256" key="2">
    <source>
        <dbReference type="ARBA" id="ARBA00005678"/>
    </source>
</evidence>
<keyword evidence="10" id="KW-1185">Reference proteome</keyword>
<dbReference type="InterPro" id="IPR008374">
    <property type="entry name" value="SF_assemblin/giardin_b"/>
</dbReference>
<feature type="compositionally biased region" description="Basic and acidic residues" evidence="8">
    <location>
        <begin position="73"/>
        <end position="94"/>
    </location>
</feature>
<dbReference type="GO" id="GO:0005874">
    <property type="term" value="C:microtubule"/>
    <property type="evidence" value="ECO:0007669"/>
    <property type="project" value="UniProtKB-KW"/>
</dbReference>
<dbReference type="GO" id="GO:0005200">
    <property type="term" value="F:structural constituent of cytoskeleton"/>
    <property type="evidence" value="ECO:0007669"/>
    <property type="project" value="InterPro"/>
</dbReference>
<dbReference type="Pfam" id="PF06705">
    <property type="entry name" value="SF-assemblin"/>
    <property type="match status" value="1"/>
</dbReference>
<dbReference type="Proteomes" id="UP000243579">
    <property type="component" value="Unassembled WGS sequence"/>
</dbReference>
<dbReference type="PANTHER" id="PTHR40412">
    <property type="entry name" value="SF-ASSEMBLIN"/>
    <property type="match status" value="1"/>
</dbReference>
<dbReference type="OrthoDB" id="436841at2759"/>
<sequence>MRRKERPKVVASAGAGGCVKRATRTVPELYYDWVQYRKIPVAFGYASSFPKECPAGEGARFETITMEESPATEGHENQAEDGEHEHGGDDESRETVGSLATTQTKIKLNKMMNAFASFDDNMRIGTRQRRERDEHRLAEMRAEMTRLEKALNAEIKRRFEMNKSLQALCDDSVTLMTTRFEGLLADSMAKVDARLSGLAEKIQALEAQFEYEKVHIPQMIEDRTNELTEKLSAFMDAFETERKRRLDREAEILKRLFDHEQLVADQFSKERRDREVKATELKDALDMYTKTRLRGDDKFQHVAQEEIAKIQNLLVHESQTREREDDEIIDALNRYTAKLQDSLKLINSTEA</sequence>
<evidence type="ECO:0000256" key="4">
    <source>
        <dbReference type="ARBA" id="ARBA00022701"/>
    </source>
</evidence>
<comment type="caution">
    <text evidence="9">The sequence shown here is derived from an EMBL/GenBank/DDBJ whole genome shotgun (WGS) entry which is preliminary data.</text>
</comment>
<organism evidence="9 10">
    <name type="scientific">Achlya hypogyna</name>
    <name type="common">Oomycete</name>
    <name type="synonym">Protoachlya hypogyna</name>
    <dbReference type="NCBI Taxonomy" id="1202772"/>
    <lineage>
        <taxon>Eukaryota</taxon>
        <taxon>Sar</taxon>
        <taxon>Stramenopiles</taxon>
        <taxon>Oomycota</taxon>
        <taxon>Saprolegniomycetes</taxon>
        <taxon>Saprolegniales</taxon>
        <taxon>Achlyaceae</taxon>
        <taxon>Achlya</taxon>
    </lineage>
</organism>
<dbReference type="EMBL" id="JNBR01001439">
    <property type="protein sequence ID" value="OQR87478.1"/>
    <property type="molecule type" value="Genomic_DNA"/>
</dbReference>
<dbReference type="AlphaFoldDB" id="A0A1V9YNY1"/>
<dbReference type="PRINTS" id="PR01799">
    <property type="entry name" value="SFASSEMBLIN"/>
</dbReference>
<keyword evidence="4" id="KW-0493">Microtubule</keyword>
<proteinExistence type="inferred from homology"/>
<accession>A0A1V9YNY1</accession>
<reference evidence="9 10" key="1">
    <citation type="journal article" date="2014" name="Genome Biol. Evol.">
        <title>The secreted proteins of Achlya hypogyna and Thraustotheca clavata identify the ancestral oomycete secretome and reveal gene acquisitions by horizontal gene transfer.</title>
        <authorList>
            <person name="Misner I."/>
            <person name="Blouin N."/>
            <person name="Leonard G."/>
            <person name="Richards T.A."/>
            <person name="Lane C.E."/>
        </authorList>
    </citation>
    <scope>NUCLEOTIDE SEQUENCE [LARGE SCALE GENOMIC DNA]</scope>
    <source>
        <strain evidence="9 10">ATCC 48635</strain>
    </source>
</reference>
<evidence type="ECO:0000256" key="5">
    <source>
        <dbReference type="ARBA" id="ARBA00023054"/>
    </source>
</evidence>
<keyword evidence="6" id="KW-0206">Cytoskeleton</keyword>
<evidence type="ECO:0000256" key="8">
    <source>
        <dbReference type="SAM" id="MobiDB-lite"/>
    </source>
</evidence>
<evidence type="ECO:0000256" key="7">
    <source>
        <dbReference type="SAM" id="Coils"/>
    </source>
</evidence>
<evidence type="ECO:0000256" key="3">
    <source>
        <dbReference type="ARBA" id="ARBA00022490"/>
    </source>
</evidence>
<comment type="similarity">
    <text evidence="2">Belongs to the SF-assemblin family.</text>
</comment>